<proteinExistence type="inferred from homology"/>
<dbReference type="RefSeq" id="WP_150425827.1">
    <property type="nucleotide sequence ID" value="NZ_VYQA01000008.1"/>
</dbReference>
<comment type="caution">
    <text evidence="8">The sequence shown here is derived from an EMBL/GenBank/DDBJ whole genome shotgun (WGS) entry which is preliminary data.</text>
</comment>
<evidence type="ECO:0000313" key="7">
    <source>
        <dbReference type="EMBL" id="KAA9011890.1"/>
    </source>
</evidence>
<keyword evidence="10" id="KW-1185">Reference proteome</keyword>
<sequence length="204" mass="22695">MLHVLQSAAPSASHAVLRSMFAARKSVFVDLLKWDVPVLDGRYEVDQFDDVHATYLILAEPDGTHLGSARLLPTTRPHILGHLYRDLCDEAPPRAPDIFEITRFCLDRRLRARERRQVRDALVNALVDHALASGITAYSAIAEMGWYQQILAFGWRCMPLGLPRVIDGSMLAALRIDITAETPALLADGRMVASALREDQRVAA</sequence>
<dbReference type="PRINTS" id="PR01549">
    <property type="entry name" value="AUTOINDCRSYN"/>
</dbReference>
<evidence type="ECO:0000313" key="10">
    <source>
        <dbReference type="Proteomes" id="UP000326364"/>
    </source>
</evidence>
<dbReference type="PROSITE" id="PS51187">
    <property type="entry name" value="AUTOINDUCER_SYNTH_2"/>
    <property type="match status" value="1"/>
</dbReference>
<evidence type="ECO:0000256" key="2">
    <source>
        <dbReference type="ARBA" id="ARBA00022679"/>
    </source>
</evidence>
<gene>
    <name evidence="8" type="ORF">F4U95_11805</name>
    <name evidence="7" type="ORF">F4U96_22030</name>
</gene>
<dbReference type="PANTHER" id="PTHR39322">
    <property type="entry name" value="ACYL-HOMOSERINE-LACTONE SYNTHASE"/>
    <property type="match status" value="1"/>
</dbReference>
<dbReference type="PANTHER" id="PTHR39322:SF1">
    <property type="entry name" value="ISOVALERYL-HOMOSERINE LACTONE SYNTHASE"/>
    <property type="match status" value="1"/>
</dbReference>
<dbReference type="InterPro" id="IPR001690">
    <property type="entry name" value="Autoind_synthase"/>
</dbReference>
<accession>A0A5J5I0I6</accession>
<reference evidence="9 10" key="1">
    <citation type="submission" date="2019-09" db="EMBL/GenBank/DDBJ databases">
        <authorList>
            <person name="Feng G."/>
        </authorList>
    </citation>
    <scope>NUCLEOTIDE SEQUENCE [LARGE SCALE GENOMIC DNA]</scope>
    <source>
        <strain evidence="8 9">KACC 19283</strain>
        <strain evidence="7 10">KACC 19284</strain>
    </source>
</reference>
<evidence type="ECO:0000256" key="6">
    <source>
        <dbReference type="RuleBase" id="RU361135"/>
    </source>
</evidence>
<dbReference type="EC" id="2.3.1.184" evidence="6"/>
<dbReference type="Gene3D" id="3.40.630.30">
    <property type="match status" value="1"/>
</dbReference>
<dbReference type="GO" id="GO:0007165">
    <property type="term" value="P:signal transduction"/>
    <property type="evidence" value="ECO:0007669"/>
    <property type="project" value="TreeGrafter"/>
</dbReference>
<protein>
    <recommendedName>
        <fullName evidence="6">Acyl-homoserine-lactone synthase</fullName>
        <ecNumber evidence="6">2.3.1.184</ecNumber>
    </recommendedName>
    <alternativeName>
        <fullName evidence="6">Autoinducer synthesis protein</fullName>
    </alternativeName>
</protein>
<dbReference type="EMBL" id="VYQA01000008">
    <property type="protein sequence ID" value="KAA9029213.1"/>
    <property type="molecule type" value="Genomic_DNA"/>
</dbReference>
<keyword evidence="1 5" id="KW-0673">Quorum sensing</keyword>
<evidence type="ECO:0000313" key="8">
    <source>
        <dbReference type="EMBL" id="KAA9029213.1"/>
    </source>
</evidence>
<evidence type="ECO:0000313" key="9">
    <source>
        <dbReference type="Proteomes" id="UP000325933"/>
    </source>
</evidence>
<name>A0A5J5I0I6_9SPHN</name>
<dbReference type="GO" id="GO:0009372">
    <property type="term" value="P:quorum sensing"/>
    <property type="evidence" value="ECO:0007669"/>
    <property type="project" value="UniProtKB-UniRule"/>
</dbReference>
<evidence type="ECO:0000256" key="1">
    <source>
        <dbReference type="ARBA" id="ARBA00022654"/>
    </source>
</evidence>
<organism evidence="8 9">
    <name type="scientific">Sphingobium limneticum</name>
    <dbReference type="NCBI Taxonomy" id="1007511"/>
    <lineage>
        <taxon>Bacteria</taxon>
        <taxon>Pseudomonadati</taxon>
        <taxon>Pseudomonadota</taxon>
        <taxon>Alphaproteobacteria</taxon>
        <taxon>Sphingomonadales</taxon>
        <taxon>Sphingomonadaceae</taxon>
        <taxon>Sphingobium</taxon>
    </lineage>
</organism>
<keyword evidence="2 6" id="KW-0808">Transferase</keyword>
<comment type="similarity">
    <text evidence="5 6">Belongs to the autoinducer synthase family.</text>
</comment>
<dbReference type="EMBL" id="VYQB01000027">
    <property type="protein sequence ID" value="KAA9011890.1"/>
    <property type="molecule type" value="Genomic_DNA"/>
</dbReference>
<dbReference type="AlphaFoldDB" id="A0A5J5I0I6"/>
<keyword evidence="4 5" id="KW-0071">Autoinducer synthesis</keyword>
<dbReference type="Proteomes" id="UP000325933">
    <property type="component" value="Unassembled WGS sequence"/>
</dbReference>
<dbReference type="Proteomes" id="UP000326364">
    <property type="component" value="Unassembled WGS sequence"/>
</dbReference>
<evidence type="ECO:0000256" key="5">
    <source>
        <dbReference type="PROSITE-ProRule" id="PRU00533"/>
    </source>
</evidence>
<dbReference type="InterPro" id="IPR016181">
    <property type="entry name" value="Acyl_CoA_acyltransferase"/>
</dbReference>
<keyword evidence="3 6" id="KW-0949">S-adenosyl-L-methionine</keyword>
<evidence type="ECO:0000256" key="3">
    <source>
        <dbReference type="ARBA" id="ARBA00022691"/>
    </source>
</evidence>
<evidence type="ECO:0000256" key="4">
    <source>
        <dbReference type="ARBA" id="ARBA00022929"/>
    </source>
</evidence>
<dbReference type="GO" id="GO:0061579">
    <property type="term" value="F:N-acyl homoserine lactone synthase activity"/>
    <property type="evidence" value="ECO:0007669"/>
    <property type="project" value="UniProtKB-UniRule"/>
</dbReference>
<dbReference type="SUPFAM" id="SSF55729">
    <property type="entry name" value="Acyl-CoA N-acyltransferases (Nat)"/>
    <property type="match status" value="1"/>
</dbReference>
<dbReference type="Pfam" id="PF00765">
    <property type="entry name" value="Autoind_synth"/>
    <property type="match status" value="1"/>
</dbReference>
<comment type="catalytic activity">
    <reaction evidence="6">
        <text>a fatty acyl-[ACP] + S-adenosyl-L-methionine = an N-acyl-L-homoserine lactone + S-methyl-5'-thioadenosine + holo-[ACP] + H(+)</text>
        <dbReference type="Rhea" id="RHEA:10096"/>
        <dbReference type="Rhea" id="RHEA-COMP:9685"/>
        <dbReference type="Rhea" id="RHEA-COMP:14125"/>
        <dbReference type="ChEBI" id="CHEBI:15378"/>
        <dbReference type="ChEBI" id="CHEBI:17509"/>
        <dbReference type="ChEBI" id="CHEBI:55474"/>
        <dbReference type="ChEBI" id="CHEBI:59789"/>
        <dbReference type="ChEBI" id="CHEBI:64479"/>
        <dbReference type="ChEBI" id="CHEBI:138651"/>
        <dbReference type="EC" id="2.3.1.184"/>
    </reaction>
</comment>